<dbReference type="InterPro" id="IPR054105">
    <property type="entry name" value="WHD_NrtR"/>
</dbReference>
<dbReference type="Proteomes" id="UP000078516">
    <property type="component" value="Unassembled WGS sequence"/>
</dbReference>
<dbReference type="EMBL" id="LWMN01000011">
    <property type="protein sequence ID" value="OAQ55969.1"/>
    <property type="molecule type" value="Genomic_DNA"/>
</dbReference>
<dbReference type="InterPro" id="IPR036390">
    <property type="entry name" value="WH_DNA-bd_sf"/>
</dbReference>
<sequence length="277" mass="32063">MKEFASKEEEKLYYEQEASEEDFLTWYQAQERPEYDKPSLTVDIVLMCYNKEEDQLKILLIQRKGHPYRNSWALPGGFVQRDESTGESVLRETQEETGVIISKENIEQLHTFSTPDRDPRGWVVTVSYLAFIGEEPLIAGDDAKEVRWFTLERQMNQIHLTSGDVSIALDLATGQSTGKDKLAFDHSFIVLKAFNRIVNKMEHEPQVLQVLGKDFTITEARKVFAKFLGIDFKTIDHSNFKKAMLQYFDEIGERPVGIGRPSKIYQLKPEHHPKMEN</sequence>
<dbReference type="InterPro" id="IPR036388">
    <property type="entry name" value="WH-like_DNA-bd_sf"/>
</dbReference>
<feature type="domain" description="Nudix hydrolase" evidence="1">
    <location>
        <begin position="37"/>
        <end position="173"/>
    </location>
</feature>
<evidence type="ECO:0000313" key="2">
    <source>
        <dbReference type="EMBL" id="OAQ55969.1"/>
    </source>
</evidence>
<dbReference type="AlphaFoldDB" id="A0A179ESX8"/>
<keyword evidence="3" id="KW-1185">Reference proteome</keyword>
<dbReference type="Gene3D" id="3.90.79.10">
    <property type="entry name" value="Nucleoside Triphosphate Pyrophosphohydrolase"/>
    <property type="match status" value="1"/>
</dbReference>
<dbReference type="PROSITE" id="PS51462">
    <property type="entry name" value="NUDIX"/>
    <property type="match status" value="1"/>
</dbReference>
<dbReference type="SUPFAM" id="SSF46785">
    <property type="entry name" value="Winged helix' DNA-binding domain"/>
    <property type="match status" value="1"/>
</dbReference>
<gene>
    <name evidence="2" type="ORF">A6E74_04425</name>
</gene>
<accession>A0A179ESX8</accession>
<dbReference type="PANTHER" id="PTHR43736">
    <property type="entry name" value="ADP-RIBOSE PYROPHOSPHATASE"/>
    <property type="match status" value="1"/>
</dbReference>
<proteinExistence type="predicted"/>
<dbReference type="InterPro" id="IPR000086">
    <property type="entry name" value="NUDIX_hydrolase_dom"/>
</dbReference>
<comment type="caution">
    <text evidence="2">The sequence shown here is derived from an EMBL/GenBank/DDBJ whole genome shotgun (WGS) entry which is preliminary data.</text>
</comment>
<dbReference type="Gene3D" id="1.10.10.10">
    <property type="entry name" value="Winged helix-like DNA-binding domain superfamily/Winged helix DNA-binding domain"/>
    <property type="match status" value="1"/>
</dbReference>
<evidence type="ECO:0000259" key="1">
    <source>
        <dbReference type="PROSITE" id="PS51462"/>
    </source>
</evidence>
<evidence type="ECO:0000313" key="3">
    <source>
        <dbReference type="Proteomes" id="UP000078516"/>
    </source>
</evidence>
<dbReference type="Pfam" id="PF00293">
    <property type="entry name" value="NUDIX"/>
    <property type="match status" value="1"/>
</dbReference>
<dbReference type="PANTHER" id="PTHR43736:SF4">
    <property type="entry name" value="SLR1690 PROTEIN"/>
    <property type="match status" value="1"/>
</dbReference>
<name>A0A179ESX8_ENTTH</name>
<dbReference type="RefSeq" id="WP_067482579.1">
    <property type="nucleotide sequence ID" value="NZ_CP078552.1"/>
</dbReference>
<reference evidence="2 3" key="1">
    <citation type="submission" date="2016-04" db="EMBL/GenBank/DDBJ databases">
        <title>Draft genome of an Enterococcus thailandicus strain isolated from bovine feces.</title>
        <authorList>
            <person name="Beukers A.G."/>
            <person name="Zaheer R."/>
            <person name="Goji N."/>
            <person name="Cook S.R."/>
            <person name="Amoako K."/>
            <person name="Chaves A.V."/>
            <person name="Ward M.P."/>
            <person name="Mcallister T.A."/>
        </authorList>
    </citation>
    <scope>NUCLEOTIDE SEQUENCE [LARGE SCALE GENOMIC DNA]</scope>
    <source>
        <strain evidence="2 3">F0711D 46</strain>
    </source>
</reference>
<protein>
    <submittedName>
        <fullName evidence="2">DNA mismatch repair protein MutT</fullName>
    </submittedName>
</protein>
<dbReference type="Pfam" id="PF21906">
    <property type="entry name" value="WHD_NrtR"/>
    <property type="match status" value="1"/>
</dbReference>
<organism evidence="2 3">
    <name type="scientific">Enterococcus thailandicus</name>
    <dbReference type="NCBI Taxonomy" id="417368"/>
    <lineage>
        <taxon>Bacteria</taxon>
        <taxon>Bacillati</taxon>
        <taxon>Bacillota</taxon>
        <taxon>Bacilli</taxon>
        <taxon>Lactobacillales</taxon>
        <taxon>Enterococcaceae</taxon>
        <taxon>Enterococcus</taxon>
    </lineage>
</organism>
<dbReference type="CDD" id="cd18873">
    <property type="entry name" value="NUDIX_NadM_like"/>
    <property type="match status" value="1"/>
</dbReference>
<dbReference type="Gene3D" id="1.10.287.1030">
    <property type="entry name" value="Nudix-associated domain"/>
    <property type="match status" value="1"/>
</dbReference>
<dbReference type="InterPro" id="IPR015797">
    <property type="entry name" value="NUDIX_hydrolase-like_dom_sf"/>
</dbReference>
<dbReference type="SUPFAM" id="SSF55811">
    <property type="entry name" value="Nudix"/>
    <property type="match status" value="1"/>
</dbReference>